<feature type="domain" description="Amidase" evidence="2">
    <location>
        <begin position="18"/>
        <end position="177"/>
    </location>
</feature>
<reference evidence="3 4" key="1">
    <citation type="submission" date="2021-04" db="EMBL/GenBank/DDBJ databases">
        <title>Draft genome sequence of Paenibacillus cisolokensis, LC2-13A.</title>
        <authorList>
            <person name="Uke A."/>
            <person name="Chhe C."/>
            <person name="Baramee S."/>
            <person name="Kosugi A."/>
        </authorList>
    </citation>
    <scope>NUCLEOTIDE SEQUENCE [LARGE SCALE GENOMIC DNA]</scope>
    <source>
        <strain evidence="3 4">LC2-13A</strain>
    </source>
</reference>
<evidence type="ECO:0000313" key="4">
    <source>
        <dbReference type="Proteomes" id="UP000680304"/>
    </source>
</evidence>
<keyword evidence="4" id="KW-1185">Reference proteome</keyword>
<dbReference type="PANTHER" id="PTHR46310">
    <property type="entry name" value="AMIDASE 1"/>
    <property type="match status" value="1"/>
</dbReference>
<comment type="caution">
    <text evidence="3">The sequence shown here is derived from an EMBL/GenBank/DDBJ whole genome shotgun (WGS) entry which is preliminary data.</text>
</comment>
<dbReference type="InterPro" id="IPR023631">
    <property type="entry name" value="Amidase_dom"/>
</dbReference>
<dbReference type="InterPro" id="IPR020556">
    <property type="entry name" value="Amidase_CS"/>
</dbReference>
<dbReference type="InterPro" id="IPR036928">
    <property type="entry name" value="AS_sf"/>
</dbReference>
<dbReference type="SUPFAM" id="SSF75304">
    <property type="entry name" value="Amidase signature (AS) enzymes"/>
    <property type="match status" value="1"/>
</dbReference>
<name>A0ABQ4N0R8_9BACL</name>
<organism evidence="3 4">
    <name type="scientific">Paenibacillus cisolokensis</name>
    <dbReference type="NCBI Taxonomy" id="1658519"/>
    <lineage>
        <taxon>Bacteria</taxon>
        <taxon>Bacillati</taxon>
        <taxon>Bacillota</taxon>
        <taxon>Bacilli</taxon>
        <taxon>Bacillales</taxon>
        <taxon>Paenibacillaceae</taxon>
        <taxon>Paenibacillus</taxon>
    </lineage>
</organism>
<evidence type="ECO:0000313" key="3">
    <source>
        <dbReference type="EMBL" id="GIQ61781.1"/>
    </source>
</evidence>
<dbReference type="PANTHER" id="PTHR46310:SF7">
    <property type="entry name" value="AMIDASE 1"/>
    <property type="match status" value="1"/>
</dbReference>
<accession>A0ABQ4N0R8</accession>
<dbReference type="EMBL" id="BOVJ01000009">
    <property type="protein sequence ID" value="GIQ61781.1"/>
    <property type="molecule type" value="Genomic_DNA"/>
</dbReference>
<feature type="compositionally biased region" description="Basic and acidic residues" evidence="1">
    <location>
        <begin position="201"/>
        <end position="211"/>
    </location>
</feature>
<dbReference type="Pfam" id="PF01425">
    <property type="entry name" value="Amidase"/>
    <property type="match status" value="1"/>
</dbReference>
<evidence type="ECO:0000256" key="1">
    <source>
        <dbReference type="SAM" id="MobiDB-lite"/>
    </source>
</evidence>
<sequence>MNDRWNAYAAERIVLEPTADGPLSGLEFAAKDVIRVAGHISGAGNPDWLRTHSPSERTAEAISRLLAQGARLRGMTHTDEMMYSLNGQNVHYGTPVNPNAPDRIPGGSSSGSAVAVAAGLADFALGTDTGGSIRVPAAYCGVYGIRPTHGLVPTAGVIPLAPSFDTVGWLARDAQLLHDVGVALLNKTGKRAADAAGAKRNRAEEAADRGEPYGSLLPPA</sequence>
<dbReference type="Gene3D" id="3.90.1300.10">
    <property type="entry name" value="Amidase signature (AS) domain"/>
    <property type="match status" value="1"/>
</dbReference>
<dbReference type="PROSITE" id="PS00571">
    <property type="entry name" value="AMIDASES"/>
    <property type="match status" value="1"/>
</dbReference>
<feature type="region of interest" description="Disordered" evidence="1">
    <location>
        <begin position="192"/>
        <end position="220"/>
    </location>
</feature>
<proteinExistence type="predicted"/>
<protein>
    <recommendedName>
        <fullName evidence="2">Amidase domain-containing protein</fullName>
    </recommendedName>
</protein>
<gene>
    <name evidence="3" type="ORF">PACILC2_03490</name>
</gene>
<dbReference type="Proteomes" id="UP000680304">
    <property type="component" value="Unassembled WGS sequence"/>
</dbReference>
<evidence type="ECO:0000259" key="2">
    <source>
        <dbReference type="Pfam" id="PF01425"/>
    </source>
</evidence>